<dbReference type="AlphaFoldDB" id="A0A0J7JD02"/>
<dbReference type="STRING" id="1658765.Msub_12601"/>
<evidence type="ECO:0000259" key="1">
    <source>
        <dbReference type="Pfam" id="PF09217"/>
    </source>
</evidence>
<sequence length="143" mass="16294">MAQHKIVKVLSANDTGETGGHQAGLLIPRKEEILSFFPRLDRSQHNPRAHLHFEDDEGRHWEFAFIYYNNKLFGGTRDEYRLTRMTKYIREAGLKTGDEVILKRLLDGSHAISYRRAYGVPVAEQAEGGTVLQLGSGWKVIDL</sequence>
<proteinExistence type="predicted"/>
<evidence type="ECO:0000313" key="2">
    <source>
        <dbReference type="EMBL" id="KMQ76388.1"/>
    </source>
</evidence>
<dbReference type="InterPro" id="IPR023372">
    <property type="entry name" value="Rest_endonuc_II_EcoRII_N"/>
</dbReference>
<dbReference type="RefSeq" id="WP_048496370.1">
    <property type="nucleotide sequence ID" value="NZ_LFBU01000001.1"/>
</dbReference>
<reference evidence="2 3" key="1">
    <citation type="submission" date="2015-06" db="EMBL/GenBank/DDBJ databases">
        <title>Marinobacter subterrani, a genetically tractable neutrophilic iron-oxidizing strain isolated from the Soudan Iron Mine.</title>
        <authorList>
            <person name="Bonis B.M."/>
            <person name="Gralnick J.A."/>
        </authorList>
    </citation>
    <scope>NUCLEOTIDE SEQUENCE [LARGE SCALE GENOMIC DNA]</scope>
    <source>
        <strain evidence="2 3">JG233</strain>
    </source>
</reference>
<dbReference type="OrthoDB" id="9797574at2"/>
<accession>A0A0J7JD02</accession>
<protein>
    <submittedName>
        <fullName evidence="2">Restriction endonuclease EcoRII, N-terminal</fullName>
    </submittedName>
</protein>
<dbReference type="Gene3D" id="2.40.330.10">
    <property type="entry name" value="DNA-binding pseudobarrel domain"/>
    <property type="match status" value="1"/>
</dbReference>
<organism evidence="2 3">
    <name type="scientific">Marinobacter subterrani</name>
    <dbReference type="NCBI Taxonomy" id="1658765"/>
    <lineage>
        <taxon>Bacteria</taxon>
        <taxon>Pseudomonadati</taxon>
        <taxon>Pseudomonadota</taxon>
        <taxon>Gammaproteobacteria</taxon>
        <taxon>Pseudomonadales</taxon>
        <taxon>Marinobacteraceae</taxon>
        <taxon>Marinobacter</taxon>
    </lineage>
</organism>
<keyword evidence="3" id="KW-1185">Reference proteome</keyword>
<gene>
    <name evidence="2" type="ORF">Msub_12601</name>
</gene>
<keyword evidence="2" id="KW-0378">Hydrolase</keyword>
<dbReference type="PATRIC" id="fig|1658765.3.peg.2620"/>
<keyword evidence="2" id="KW-0255">Endonuclease</keyword>
<comment type="caution">
    <text evidence="2">The sequence shown here is derived from an EMBL/GenBank/DDBJ whole genome shotgun (WGS) entry which is preliminary data.</text>
</comment>
<name>A0A0J7JD02_9GAMM</name>
<dbReference type="Proteomes" id="UP000036102">
    <property type="component" value="Unassembled WGS sequence"/>
</dbReference>
<dbReference type="GO" id="GO:0004519">
    <property type="term" value="F:endonuclease activity"/>
    <property type="evidence" value="ECO:0007669"/>
    <property type="project" value="UniProtKB-KW"/>
</dbReference>
<dbReference type="Pfam" id="PF09217">
    <property type="entry name" value="EcoRII-N"/>
    <property type="match status" value="1"/>
</dbReference>
<feature type="domain" description="Restriction endonuclease type II EcoRII N-terminal" evidence="1">
    <location>
        <begin position="7"/>
        <end position="87"/>
    </location>
</feature>
<dbReference type="SUPFAM" id="SSF101936">
    <property type="entry name" value="DNA-binding pseudobarrel domain"/>
    <property type="match status" value="1"/>
</dbReference>
<evidence type="ECO:0000313" key="3">
    <source>
        <dbReference type="Proteomes" id="UP000036102"/>
    </source>
</evidence>
<dbReference type="InterPro" id="IPR015300">
    <property type="entry name" value="DNA-bd_pseudobarrel_sf"/>
</dbReference>
<keyword evidence="2" id="KW-0540">Nuclease</keyword>
<dbReference type="EMBL" id="LFBU01000001">
    <property type="protein sequence ID" value="KMQ76388.1"/>
    <property type="molecule type" value="Genomic_DNA"/>
</dbReference>